<evidence type="ECO:0000256" key="2">
    <source>
        <dbReference type="ARBA" id="ARBA00022692"/>
    </source>
</evidence>
<organism evidence="7 8">
    <name type="scientific">Candida oxycetoniae</name>
    <dbReference type="NCBI Taxonomy" id="497107"/>
    <lineage>
        <taxon>Eukaryota</taxon>
        <taxon>Fungi</taxon>
        <taxon>Dikarya</taxon>
        <taxon>Ascomycota</taxon>
        <taxon>Saccharomycotina</taxon>
        <taxon>Pichiomycetes</taxon>
        <taxon>Debaryomycetaceae</taxon>
        <taxon>Candida/Lodderomyces clade</taxon>
        <taxon>Candida</taxon>
    </lineage>
</organism>
<keyword evidence="8" id="KW-1185">Reference proteome</keyword>
<keyword evidence="3 5" id="KW-1133">Transmembrane helix</keyword>
<dbReference type="InterPro" id="IPR006694">
    <property type="entry name" value="Fatty_acid_hydroxylase"/>
</dbReference>
<evidence type="ECO:0000313" key="8">
    <source>
        <dbReference type="Proteomes" id="UP001202479"/>
    </source>
</evidence>
<feature type="transmembrane region" description="Helical" evidence="5">
    <location>
        <begin position="138"/>
        <end position="159"/>
    </location>
</feature>
<dbReference type="GO" id="GO:0005506">
    <property type="term" value="F:iron ion binding"/>
    <property type="evidence" value="ECO:0007669"/>
    <property type="project" value="InterPro"/>
</dbReference>
<feature type="domain" description="Fatty acid hydroxylase" evidence="6">
    <location>
        <begin position="153"/>
        <end position="288"/>
    </location>
</feature>
<dbReference type="EMBL" id="JAHUZD010000021">
    <property type="protein sequence ID" value="KAI3406776.2"/>
    <property type="molecule type" value="Genomic_DNA"/>
</dbReference>
<evidence type="ECO:0000259" key="6">
    <source>
        <dbReference type="Pfam" id="PF04116"/>
    </source>
</evidence>
<keyword evidence="2 5" id="KW-0812">Transmembrane</keyword>
<sequence>MNFKAQSQNFSSILSQPSYYPANFTITKKPDLIEGIPDGILALIAPIVAYWTYSSFFHIVDVYELAEKYRIHPSEDELKRNKVTLHEVVRDVILQHVIQTVAGLTVYYFDATPQTGFEFYTMWQLKHNYLPSFVPDFVVYYGYMYGWSFLRLCLAILIIDTWQYWLHRLMHVNKALYRRFHSRHHRLYVPYAFGALYNDPLEGFLLDTAGSGLASLIAGLSHREQIVLYTFATLKTVDDHCGYRLPFDIFQMIFPNNSVYHDIHHQIWGIKSNFSQPFFTFWDTFNRTQYKFVNEYKDLQSHITLSKYKEFLAKKTRSGPRTETEKELFNQEMEITKEISFESKKDI</sequence>
<dbReference type="PANTHER" id="PTHR11863">
    <property type="entry name" value="STEROL DESATURASE"/>
    <property type="match status" value="1"/>
</dbReference>
<gene>
    <name evidence="7" type="ORF">KGF56_000381</name>
</gene>
<reference evidence="7" key="1">
    <citation type="journal article" date="2022" name="DNA Res.">
        <title>Genome analysis of five recently described species of the CUG-Ser clade uncovers Candida theae as a new hybrid lineage with pathogenic potential in the Candida parapsilosis species complex.</title>
        <authorList>
            <person name="Mixao V."/>
            <person name="Del Olmo V."/>
            <person name="Hegedusova E."/>
            <person name="Saus E."/>
            <person name="Pryszcz L."/>
            <person name="Cillingova A."/>
            <person name="Nosek J."/>
            <person name="Gabaldon T."/>
        </authorList>
    </citation>
    <scope>NUCLEOTIDE SEQUENCE</scope>
    <source>
        <strain evidence="7">CBS 10844</strain>
    </source>
</reference>
<comment type="caution">
    <text evidence="7">The sequence shown here is derived from an EMBL/GenBank/DDBJ whole genome shotgun (WGS) entry which is preliminary data.</text>
</comment>
<evidence type="ECO:0000256" key="3">
    <source>
        <dbReference type="ARBA" id="ARBA00022989"/>
    </source>
</evidence>
<dbReference type="GO" id="GO:0016491">
    <property type="term" value="F:oxidoreductase activity"/>
    <property type="evidence" value="ECO:0007669"/>
    <property type="project" value="InterPro"/>
</dbReference>
<dbReference type="AlphaFoldDB" id="A0AAI9WZU4"/>
<dbReference type="GO" id="GO:0008610">
    <property type="term" value="P:lipid biosynthetic process"/>
    <property type="evidence" value="ECO:0007669"/>
    <property type="project" value="InterPro"/>
</dbReference>
<proteinExistence type="predicted"/>
<evidence type="ECO:0000256" key="5">
    <source>
        <dbReference type="SAM" id="Phobius"/>
    </source>
</evidence>
<accession>A0AAI9WZU4</accession>
<evidence type="ECO:0000313" key="7">
    <source>
        <dbReference type="EMBL" id="KAI3406776.2"/>
    </source>
</evidence>
<evidence type="ECO:0000256" key="1">
    <source>
        <dbReference type="ARBA" id="ARBA00004370"/>
    </source>
</evidence>
<name>A0AAI9WZU4_9ASCO</name>
<dbReference type="InterPro" id="IPR050307">
    <property type="entry name" value="Sterol_Desaturase_Related"/>
</dbReference>
<dbReference type="Proteomes" id="UP001202479">
    <property type="component" value="Unassembled WGS sequence"/>
</dbReference>
<comment type="subcellular location">
    <subcellularLocation>
        <location evidence="1">Membrane</location>
    </subcellularLocation>
</comment>
<dbReference type="GeneID" id="73377998"/>
<evidence type="ECO:0000256" key="4">
    <source>
        <dbReference type="ARBA" id="ARBA00023136"/>
    </source>
</evidence>
<protein>
    <submittedName>
        <fullName evidence="7">SUR2</fullName>
    </submittedName>
</protein>
<dbReference type="GO" id="GO:0016020">
    <property type="term" value="C:membrane"/>
    <property type="evidence" value="ECO:0007669"/>
    <property type="project" value="UniProtKB-SubCell"/>
</dbReference>
<dbReference type="RefSeq" id="XP_049182521.1">
    <property type="nucleotide sequence ID" value="XM_049325164.1"/>
</dbReference>
<keyword evidence="4 5" id="KW-0472">Membrane</keyword>
<feature type="transmembrane region" description="Helical" evidence="5">
    <location>
        <begin position="39"/>
        <end position="60"/>
    </location>
</feature>
<dbReference type="Pfam" id="PF04116">
    <property type="entry name" value="FA_hydroxylase"/>
    <property type="match status" value="1"/>
</dbReference>